<dbReference type="InterPro" id="IPR024300">
    <property type="entry name" value="SipL_SPOCS_dom"/>
</dbReference>
<dbReference type="Pfam" id="PF01476">
    <property type="entry name" value="LysM"/>
    <property type="match status" value="1"/>
</dbReference>
<evidence type="ECO:0000313" key="2">
    <source>
        <dbReference type="EMBL" id="BCN28808.1"/>
    </source>
</evidence>
<feature type="domain" description="LysM" evidence="1">
    <location>
        <begin position="471"/>
        <end position="514"/>
    </location>
</feature>
<name>A0A7R7ICC9_9FIRM</name>
<dbReference type="PROSITE" id="PS51782">
    <property type="entry name" value="LYSM"/>
    <property type="match status" value="1"/>
</dbReference>
<dbReference type="Pfam" id="PF12673">
    <property type="entry name" value="SipL"/>
    <property type="match status" value="3"/>
</dbReference>
<dbReference type="Gene3D" id="3.10.350.10">
    <property type="entry name" value="LysM domain"/>
    <property type="match status" value="1"/>
</dbReference>
<dbReference type="EMBL" id="AP024169">
    <property type="protein sequence ID" value="BCN28808.1"/>
    <property type="molecule type" value="Genomic_DNA"/>
</dbReference>
<dbReference type="SUPFAM" id="SSF54106">
    <property type="entry name" value="LysM domain"/>
    <property type="match status" value="1"/>
</dbReference>
<dbReference type="InterPro" id="IPR036779">
    <property type="entry name" value="LysM_dom_sf"/>
</dbReference>
<dbReference type="Proteomes" id="UP000595897">
    <property type="component" value="Chromosome"/>
</dbReference>
<gene>
    <name evidence="2" type="ORF">bsdtb5_01030</name>
</gene>
<dbReference type="InterPro" id="IPR018392">
    <property type="entry name" value="LysM"/>
</dbReference>
<dbReference type="KEGG" id="ahb:bsdtb5_01030"/>
<evidence type="ECO:0000259" key="1">
    <source>
        <dbReference type="PROSITE" id="PS51782"/>
    </source>
</evidence>
<keyword evidence="3" id="KW-1185">Reference proteome</keyword>
<organism evidence="2 3">
    <name type="scientific">Anaeromicropila herbilytica</name>
    <dbReference type="NCBI Taxonomy" id="2785025"/>
    <lineage>
        <taxon>Bacteria</taxon>
        <taxon>Bacillati</taxon>
        <taxon>Bacillota</taxon>
        <taxon>Clostridia</taxon>
        <taxon>Lachnospirales</taxon>
        <taxon>Lachnospiraceae</taxon>
        <taxon>Anaeromicropila</taxon>
    </lineage>
</organism>
<dbReference type="CDD" id="cd00118">
    <property type="entry name" value="LysM"/>
    <property type="match status" value="1"/>
</dbReference>
<dbReference type="AlphaFoldDB" id="A0A7R7ICC9"/>
<protein>
    <submittedName>
        <fullName evidence="2">Peptidase M23</fullName>
    </submittedName>
</protein>
<proteinExistence type="predicted"/>
<reference evidence="2 3" key="1">
    <citation type="submission" date="2020-11" db="EMBL/GenBank/DDBJ databases">
        <title>Draft genome sequencing of a Lachnospiraceae strain isolated from anoxic soil subjected to BSD treatment.</title>
        <authorList>
            <person name="Uek A."/>
            <person name="Tonouchi A."/>
        </authorList>
    </citation>
    <scope>NUCLEOTIDE SEQUENCE [LARGE SCALE GENOMIC DNA]</scope>
    <source>
        <strain evidence="2 3">TB5</strain>
    </source>
</reference>
<accession>A0A7R7ICC9</accession>
<dbReference type="RefSeq" id="WP_271714116.1">
    <property type="nucleotide sequence ID" value="NZ_AP024169.1"/>
</dbReference>
<evidence type="ECO:0000313" key="3">
    <source>
        <dbReference type="Proteomes" id="UP000595897"/>
    </source>
</evidence>
<dbReference type="SMART" id="SM00257">
    <property type="entry name" value="LysM"/>
    <property type="match status" value="1"/>
</dbReference>
<sequence length="523" mass="59375">MELIKKNIHMNKLKCKSSVQLTLDDDFNVPDVKPDIDKIVKEQGEIKINEVKAMNGKVLVKGSLHFHILYISDDRNISIHNMVGEIPFEEVINMDDINQDDNVSVKWELEDLTTSLINSRKISVRSIVSLNFCVEDIYDEETAVSVDGEEEVESKNKIIDITQIAINKKDTHRIKDEITIPSNKPNMFEILYSEARLENMDHRILDNKISLKGEVAFFILYSSEEEDHQIQYLDLELPFSGVIDCSGASEDMVDDIDISILSKDLEIKPDSDGEERVIDVEVVLDLDIKAYEEEQLEILSDVYSTQKELTPTVRDAFYENLVVKNNSKARVSDRIKLDNNQARILQICHSSATAKIDEMEYVQNGIAVDGVLYIQMLYITDDDNKPLGSLKGVIPFSQTIEAKEINENSIYNIKPSVEQLSVIMLDSEEVEVKASVNLNTLVFDKIKEPIITDVVVADIDVDKLQEIPSIVGYIVKPGDSLWNIAKKYYTTVDNIKEVNELEHDTIKTGDKILIIKKVDIAFS</sequence>